<evidence type="ECO:0000313" key="15">
    <source>
        <dbReference type="EMBL" id="PXX61770.1"/>
    </source>
</evidence>
<dbReference type="SUPFAM" id="SSF54211">
    <property type="entry name" value="Ribosomal protein S5 domain 2-like"/>
    <property type="match status" value="1"/>
</dbReference>
<evidence type="ECO:0000259" key="13">
    <source>
        <dbReference type="Pfam" id="PF00288"/>
    </source>
</evidence>
<gene>
    <name evidence="15" type="ORF">DFR70_108328</name>
</gene>
<dbReference type="InterPro" id="IPR013750">
    <property type="entry name" value="GHMP_kinase_C_dom"/>
</dbReference>
<dbReference type="PROSITE" id="PS00627">
    <property type="entry name" value="GHMP_KINASES_ATP"/>
    <property type="match status" value="1"/>
</dbReference>
<keyword evidence="10" id="KW-0460">Magnesium</keyword>
<dbReference type="InterPro" id="IPR036554">
    <property type="entry name" value="GHMP_kinase_C_sf"/>
</dbReference>
<keyword evidence="4" id="KW-0963">Cytoplasm</keyword>
<comment type="pathway">
    <text evidence="12">Isoprenoid biosynthesis; isopentenyl diphosphate biosynthesis via mevalonate pathway; isopentenyl diphosphate from (R)-mevalonate: step 1/3.</text>
</comment>
<reference evidence="15 16" key="1">
    <citation type="submission" date="2018-05" db="EMBL/GenBank/DDBJ databases">
        <title>Genomic Encyclopedia of Type Strains, Phase IV (KMG-IV): sequencing the most valuable type-strain genomes for metagenomic binning, comparative biology and taxonomic classification.</title>
        <authorList>
            <person name="Goeker M."/>
        </authorList>
    </citation>
    <scope>NUCLEOTIDE SEQUENCE [LARGE SCALE GENOMIC DNA]</scope>
    <source>
        <strain evidence="15 16">DSM 44704</strain>
    </source>
</reference>
<evidence type="ECO:0000256" key="8">
    <source>
        <dbReference type="ARBA" id="ARBA00022777"/>
    </source>
</evidence>
<evidence type="ECO:0000256" key="2">
    <source>
        <dbReference type="ARBA" id="ARBA00006495"/>
    </source>
</evidence>
<organism evidence="15 16">
    <name type="scientific">Nocardia tenerifensis</name>
    <dbReference type="NCBI Taxonomy" id="228006"/>
    <lineage>
        <taxon>Bacteria</taxon>
        <taxon>Bacillati</taxon>
        <taxon>Actinomycetota</taxon>
        <taxon>Actinomycetes</taxon>
        <taxon>Mycobacteriales</taxon>
        <taxon>Nocardiaceae</taxon>
        <taxon>Nocardia</taxon>
    </lineage>
</organism>
<keyword evidence="11" id="KW-0443">Lipid metabolism</keyword>
<evidence type="ECO:0000256" key="7">
    <source>
        <dbReference type="ARBA" id="ARBA00022741"/>
    </source>
</evidence>
<dbReference type="GO" id="GO:0005829">
    <property type="term" value="C:cytosol"/>
    <property type="evidence" value="ECO:0007669"/>
    <property type="project" value="TreeGrafter"/>
</dbReference>
<dbReference type="EC" id="2.7.1.36" evidence="3"/>
<keyword evidence="5" id="KW-0444">Lipid biosynthesis</keyword>
<comment type="similarity">
    <text evidence="2">Belongs to the GHMP kinase family. Mevalonate kinase subfamily.</text>
</comment>
<comment type="subcellular location">
    <subcellularLocation>
        <location evidence="1">Cytoplasm</location>
    </subcellularLocation>
</comment>
<dbReference type="Gene3D" id="3.30.70.890">
    <property type="entry name" value="GHMP kinase, C-terminal domain"/>
    <property type="match status" value="1"/>
</dbReference>
<dbReference type="UniPathway" id="UPA00057">
    <property type="reaction ID" value="UER00098"/>
</dbReference>
<dbReference type="InterPro" id="IPR006205">
    <property type="entry name" value="Mev_gal_kin"/>
</dbReference>
<dbReference type="Pfam" id="PF00288">
    <property type="entry name" value="GHMP_kinases_N"/>
    <property type="match status" value="1"/>
</dbReference>
<feature type="domain" description="GHMP kinase C-terminal" evidence="14">
    <location>
        <begin position="225"/>
        <end position="302"/>
    </location>
</feature>
<dbReference type="GO" id="GO:0019287">
    <property type="term" value="P:isopentenyl diphosphate biosynthetic process, mevalonate pathway"/>
    <property type="evidence" value="ECO:0007669"/>
    <property type="project" value="UniProtKB-UniPathway"/>
</dbReference>
<accession>A0A318JWW0</accession>
<dbReference type="PRINTS" id="PR00959">
    <property type="entry name" value="MEVGALKINASE"/>
</dbReference>
<protein>
    <recommendedName>
        <fullName evidence="3">mevalonate kinase</fullName>
        <ecNumber evidence="3">2.7.1.36</ecNumber>
    </recommendedName>
</protein>
<evidence type="ECO:0000256" key="4">
    <source>
        <dbReference type="ARBA" id="ARBA00022490"/>
    </source>
</evidence>
<name>A0A318JWW0_9NOCA</name>
<dbReference type="OrthoDB" id="9764892at2"/>
<dbReference type="SUPFAM" id="SSF55060">
    <property type="entry name" value="GHMP Kinase, C-terminal domain"/>
    <property type="match status" value="1"/>
</dbReference>
<evidence type="ECO:0000256" key="5">
    <source>
        <dbReference type="ARBA" id="ARBA00022516"/>
    </source>
</evidence>
<dbReference type="GO" id="GO:0005524">
    <property type="term" value="F:ATP binding"/>
    <property type="evidence" value="ECO:0007669"/>
    <property type="project" value="UniProtKB-KW"/>
</dbReference>
<evidence type="ECO:0000259" key="14">
    <source>
        <dbReference type="Pfam" id="PF08544"/>
    </source>
</evidence>
<keyword evidence="6" id="KW-0808">Transferase</keyword>
<dbReference type="PANTHER" id="PTHR43290:SF2">
    <property type="entry name" value="MEVALONATE KINASE"/>
    <property type="match status" value="1"/>
</dbReference>
<keyword evidence="9" id="KW-0067">ATP-binding</keyword>
<dbReference type="AlphaFoldDB" id="A0A318JWW0"/>
<dbReference type="EMBL" id="QJKF01000008">
    <property type="protein sequence ID" value="PXX61770.1"/>
    <property type="molecule type" value="Genomic_DNA"/>
</dbReference>
<dbReference type="NCBIfam" id="TIGR00549">
    <property type="entry name" value="mevalon_kin"/>
    <property type="match status" value="1"/>
</dbReference>
<feature type="domain" description="GHMP kinase N-terminal" evidence="13">
    <location>
        <begin position="79"/>
        <end position="157"/>
    </location>
</feature>
<keyword evidence="7" id="KW-0547">Nucleotide-binding</keyword>
<evidence type="ECO:0000256" key="11">
    <source>
        <dbReference type="ARBA" id="ARBA00023098"/>
    </source>
</evidence>
<sequence>MAGQQHARGVGVGRAHAKAVLLGEHAVVYGQPAIAVPLRDLTIEALARPCPAGTPDLARRPLTVGRRRPSPQVSCPGIAADAALREWGSATELIEIDLHGHIPQSRGLGSSAACATATVRALADLCRRAIDAEELYRLVQLGEQHAHGRASGVDARAVSADGPIWFQAGAARTLPVAGAVSLIVADSGVAASTQQAVAVARARLQKQPAAARRVLDRAATLTRAAAEDLARGDGQALGDKLIQYHDLLRELGVSTDRIERLIAAALAAGAFGAKLTGGGLGGCVLAVTGRDSAAAVRAAFSGAGAVRTWATTVGEESW</sequence>
<dbReference type="PANTHER" id="PTHR43290">
    <property type="entry name" value="MEVALONATE KINASE"/>
    <property type="match status" value="1"/>
</dbReference>
<evidence type="ECO:0000256" key="1">
    <source>
        <dbReference type="ARBA" id="ARBA00004496"/>
    </source>
</evidence>
<evidence type="ECO:0000256" key="9">
    <source>
        <dbReference type="ARBA" id="ARBA00022840"/>
    </source>
</evidence>
<evidence type="ECO:0000256" key="10">
    <source>
        <dbReference type="ARBA" id="ARBA00022842"/>
    </source>
</evidence>
<keyword evidence="8 15" id="KW-0418">Kinase</keyword>
<proteinExistence type="inferred from homology"/>
<dbReference type="Gene3D" id="3.30.230.10">
    <property type="match status" value="1"/>
</dbReference>
<comment type="caution">
    <text evidence="15">The sequence shown here is derived from an EMBL/GenBank/DDBJ whole genome shotgun (WGS) entry which is preliminary data.</text>
</comment>
<evidence type="ECO:0000256" key="3">
    <source>
        <dbReference type="ARBA" id="ARBA00012103"/>
    </source>
</evidence>
<evidence type="ECO:0000256" key="12">
    <source>
        <dbReference type="ARBA" id="ARBA00029438"/>
    </source>
</evidence>
<dbReference type="InterPro" id="IPR006204">
    <property type="entry name" value="GHMP_kinase_N_dom"/>
</dbReference>
<evidence type="ECO:0000313" key="16">
    <source>
        <dbReference type="Proteomes" id="UP000247569"/>
    </source>
</evidence>
<dbReference type="InterPro" id="IPR014721">
    <property type="entry name" value="Ribsml_uS5_D2-typ_fold_subgr"/>
</dbReference>
<evidence type="ECO:0000256" key="6">
    <source>
        <dbReference type="ARBA" id="ARBA00022679"/>
    </source>
</evidence>
<dbReference type="InterPro" id="IPR006203">
    <property type="entry name" value="GHMP_knse_ATP-bd_CS"/>
</dbReference>
<dbReference type="Proteomes" id="UP000247569">
    <property type="component" value="Unassembled WGS sequence"/>
</dbReference>
<dbReference type="InterPro" id="IPR020568">
    <property type="entry name" value="Ribosomal_Su5_D2-typ_SF"/>
</dbReference>
<dbReference type="RefSeq" id="WP_051187854.1">
    <property type="nucleotide sequence ID" value="NZ_QJKF01000008.1"/>
</dbReference>
<keyword evidence="16" id="KW-1185">Reference proteome</keyword>
<dbReference type="GO" id="GO:0004496">
    <property type="term" value="F:mevalonate kinase activity"/>
    <property type="evidence" value="ECO:0007669"/>
    <property type="project" value="UniProtKB-EC"/>
</dbReference>
<dbReference type="Pfam" id="PF08544">
    <property type="entry name" value="GHMP_kinases_C"/>
    <property type="match status" value="1"/>
</dbReference>